<evidence type="ECO:0000313" key="1">
    <source>
        <dbReference type="EMBL" id="GAH29557.1"/>
    </source>
</evidence>
<comment type="caution">
    <text evidence="1">The sequence shown here is derived from an EMBL/GenBank/DDBJ whole genome shotgun (WGS) entry which is preliminary data.</text>
</comment>
<organism evidence="1">
    <name type="scientific">marine sediment metagenome</name>
    <dbReference type="NCBI Taxonomy" id="412755"/>
    <lineage>
        <taxon>unclassified sequences</taxon>
        <taxon>metagenomes</taxon>
        <taxon>ecological metagenomes</taxon>
    </lineage>
</organism>
<protein>
    <submittedName>
        <fullName evidence="1">Uncharacterized protein</fullName>
    </submittedName>
</protein>
<dbReference type="EMBL" id="BARU01003990">
    <property type="protein sequence ID" value="GAH29557.1"/>
    <property type="molecule type" value="Genomic_DNA"/>
</dbReference>
<dbReference type="PROSITE" id="PS51257">
    <property type="entry name" value="PROKAR_LIPOPROTEIN"/>
    <property type="match status" value="1"/>
</dbReference>
<dbReference type="AlphaFoldDB" id="X1EAE2"/>
<name>X1EAE2_9ZZZZ</name>
<reference evidence="1" key="1">
    <citation type="journal article" date="2014" name="Front. Microbiol.">
        <title>High frequency of phylogenetically diverse reductive dehalogenase-homologous genes in deep subseafloor sedimentary metagenomes.</title>
        <authorList>
            <person name="Kawai M."/>
            <person name="Futagami T."/>
            <person name="Toyoda A."/>
            <person name="Takaki Y."/>
            <person name="Nishi S."/>
            <person name="Hori S."/>
            <person name="Arai W."/>
            <person name="Tsubouchi T."/>
            <person name="Morono Y."/>
            <person name="Uchiyama I."/>
            <person name="Ito T."/>
            <person name="Fujiyama A."/>
            <person name="Inagaki F."/>
            <person name="Takami H."/>
        </authorList>
    </citation>
    <scope>NUCLEOTIDE SEQUENCE</scope>
    <source>
        <strain evidence="1">Expedition CK06-06</strain>
    </source>
</reference>
<proteinExistence type="predicted"/>
<gene>
    <name evidence="1" type="ORF">S03H2_08267</name>
</gene>
<sequence>MKRKYFFVILFFILAMFLSGCGKETEMEKKSGLAIVIEKFEEKFDVGDRKMKAFGMIGAEDGFGLIVEGEEIELYKFDPDSDDEKTRENIKSAKTTGTMKMEGFSFPVIYNESIDVALTRYDEHPKRDEIVEVFKSIN</sequence>
<accession>X1EAE2</accession>